<evidence type="ECO:0000313" key="2">
    <source>
        <dbReference type="EMBL" id="JAH28152.1"/>
    </source>
</evidence>
<keyword evidence="1" id="KW-0732">Signal</keyword>
<proteinExistence type="predicted"/>
<feature type="chain" id="PRO_5002431937" evidence="1">
    <location>
        <begin position="19"/>
        <end position="38"/>
    </location>
</feature>
<name>A0A0E9RH68_ANGAN</name>
<feature type="signal peptide" evidence="1">
    <location>
        <begin position="1"/>
        <end position="18"/>
    </location>
</feature>
<reference evidence="2" key="2">
    <citation type="journal article" date="2015" name="Fish Shellfish Immunol.">
        <title>Early steps in the European eel (Anguilla anguilla)-Vibrio vulnificus interaction in the gills: Role of the RtxA13 toxin.</title>
        <authorList>
            <person name="Callol A."/>
            <person name="Pajuelo D."/>
            <person name="Ebbesson L."/>
            <person name="Teles M."/>
            <person name="MacKenzie S."/>
            <person name="Amaro C."/>
        </authorList>
    </citation>
    <scope>NUCLEOTIDE SEQUENCE</scope>
</reference>
<dbReference type="EMBL" id="GBXM01080425">
    <property type="protein sequence ID" value="JAH28152.1"/>
    <property type="molecule type" value="Transcribed_RNA"/>
</dbReference>
<evidence type="ECO:0000256" key="1">
    <source>
        <dbReference type="SAM" id="SignalP"/>
    </source>
</evidence>
<dbReference type="AlphaFoldDB" id="A0A0E9RH68"/>
<sequence>MACHIMAVLMALNCFSHFLNLVLQAKVSYCGVMNIDLS</sequence>
<accession>A0A0E9RH68</accession>
<organism evidence="2">
    <name type="scientific">Anguilla anguilla</name>
    <name type="common">European freshwater eel</name>
    <name type="synonym">Muraena anguilla</name>
    <dbReference type="NCBI Taxonomy" id="7936"/>
    <lineage>
        <taxon>Eukaryota</taxon>
        <taxon>Metazoa</taxon>
        <taxon>Chordata</taxon>
        <taxon>Craniata</taxon>
        <taxon>Vertebrata</taxon>
        <taxon>Euteleostomi</taxon>
        <taxon>Actinopterygii</taxon>
        <taxon>Neopterygii</taxon>
        <taxon>Teleostei</taxon>
        <taxon>Anguilliformes</taxon>
        <taxon>Anguillidae</taxon>
        <taxon>Anguilla</taxon>
    </lineage>
</organism>
<reference evidence="2" key="1">
    <citation type="submission" date="2014-11" db="EMBL/GenBank/DDBJ databases">
        <authorList>
            <person name="Amaro Gonzalez C."/>
        </authorList>
    </citation>
    <scope>NUCLEOTIDE SEQUENCE</scope>
</reference>
<protein>
    <submittedName>
        <fullName evidence="2">Uncharacterized protein</fullName>
    </submittedName>
</protein>